<dbReference type="PROSITE" id="PS51318">
    <property type="entry name" value="TAT"/>
    <property type="match status" value="1"/>
</dbReference>
<accession>A0A1B4V6Z8</accession>
<organism evidence="2 3">
    <name type="scientific">Sulfurifustis variabilis</name>
    <dbReference type="NCBI Taxonomy" id="1675686"/>
    <lineage>
        <taxon>Bacteria</taxon>
        <taxon>Pseudomonadati</taxon>
        <taxon>Pseudomonadota</taxon>
        <taxon>Gammaproteobacteria</taxon>
        <taxon>Acidiferrobacterales</taxon>
        <taxon>Acidiferrobacteraceae</taxon>
        <taxon>Sulfurifustis</taxon>
    </lineage>
</organism>
<dbReference type="AlphaFoldDB" id="A0A1B4V6Z8"/>
<dbReference type="Proteomes" id="UP000218899">
    <property type="component" value="Chromosome"/>
</dbReference>
<dbReference type="InterPro" id="IPR006311">
    <property type="entry name" value="TAT_signal"/>
</dbReference>
<evidence type="ECO:0000313" key="3">
    <source>
        <dbReference type="Proteomes" id="UP000218899"/>
    </source>
</evidence>
<gene>
    <name evidence="2" type="ORF">SVA_2765</name>
</gene>
<name>A0A1B4V6Z8_9GAMM</name>
<dbReference type="KEGG" id="sva:SVA_2765"/>
<protein>
    <submittedName>
        <fullName evidence="2">Uncharacterized protein</fullName>
    </submittedName>
</protein>
<keyword evidence="1" id="KW-0732">Signal</keyword>
<dbReference type="EMBL" id="AP014936">
    <property type="protein sequence ID" value="BAU49313.1"/>
    <property type="molecule type" value="Genomic_DNA"/>
</dbReference>
<dbReference type="RefSeq" id="WP_096461733.1">
    <property type="nucleotide sequence ID" value="NZ_AP014936.1"/>
</dbReference>
<feature type="signal peptide" evidence="1">
    <location>
        <begin position="1"/>
        <end position="34"/>
    </location>
</feature>
<sequence length="137" mass="14930">MIRSPHLIRRGVVALLASLALGAVIAGAPPPAEADDYLSAINAEGDRLESLGKARRERELLERRVSQPAAATPVAADQAQFERELNAEFPASYALYSMMGADDRTKVYAEYRESRSGGAARFFPVLNRIIALSTKNR</sequence>
<keyword evidence="3" id="KW-1185">Reference proteome</keyword>
<feature type="chain" id="PRO_5008571215" evidence="1">
    <location>
        <begin position="35"/>
        <end position="137"/>
    </location>
</feature>
<proteinExistence type="predicted"/>
<evidence type="ECO:0000313" key="2">
    <source>
        <dbReference type="EMBL" id="BAU49313.1"/>
    </source>
</evidence>
<evidence type="ECO:0000256" key="1">
    <source>
        <dbReference type="SAM" id="SignalP"/>
    </source>
</evidence>
<reference evidence="2 3" key="1">
    <citation type="submission" date="2015-08" db="EMBL/GenBank/DDBJ databases">
        <title>Complete genome sequence of Sulfurifustis variabilis.</title>
        <authorList>
            <person name="Miura A."/>
            <person name="Kojima H."/>
            <person name="Fukui M."/>
        </authorList>
    </citation>
    <scope>NUCLEOTIDE SEQUENCE [LARGE SCALE GENOMIC DNA]</scope>
    <source>
        <strain evidence="3">skN76</strain>
    </source>
</reference>